<dbReference type="EMBL" id="GAMC01010858">
    <property type="protein sequence ID" value="JAB95697.1"/>
    <property type="molecule type" value="mRNA"/>
</dbReference>
<proteinExistence type="evidence at transcript level"/>
<feature type="transmembrane region" description="Helical" evidence="6">
    <location>
        <begin position="43"/>
        <end position="66"/>
    </location>
</feature>
<dbReference type="InterPro" id="IPR050352">
    <property type="entry name" value="ABCG_transporters"/>
</dbReference>
<feature type="transmembrane region" description="Helical" evidence="6">
    <location>
        <begin position="12"/>
        <end position="31"/>
    </location>
</feature>
<evidence type="ECO:0000313" key="8">
    <source>
        <dbReference type="EMBL" id="JAB95697.1"/>
    </source>
</evidence>
<evidence type="ECO:0000256" key="6">
    <source>
        <dbReference type="SAM" id="Phobius"/>
    </source>
</evidence>
<keyword evidence="3 6" id="KW-0812">Transmembrane</keyword>
<sequence>MTEDSRNIKRGIISLGLFMITSLTLAIMYSGVSGLTQTSVQDIGGSIFMLSSEMIFTFSYGVTYVFPSALPIMRREVGEGTYSLSAYYVAVVLSFIPMAFFKSYVFFSVIYGSVYYTRGFMLYLTMGLVLGLSAIAATGYGLFLSSFFETDTMAAECAAPFDLIFLIFGGAYYNVDSIPFLKYISLFFYSNEALMYNFWINVDEIVCPENLDHPCVQNGIEVLKRGSFKTADYTFWVDCLGLLGMAVAFNIVAYFFIRKYVKRSGYY</sequence>
<reference evidence="8" key="1">
    <citation type="submission" date="2013-07" db="EMBL/GenBank/DDBJ databases">
        <authorList>
            <person name="Geib S."/>
        </authorList>
    </citation>
    <scope>NUCLEOTIDE SEQUENCE</scope>
</reference>
<keyword evidence="5 6" id="KW-0472">Membrane</keyword>
<reference evidence="8" key="2">
    <citation type="journal article" date="2014" name="BMC Genomics">
        <title>A genomic perspective to assessing quality of mass-reared SIT flies used in Mediterranean fruit fly (Ceratitis capitata) eradication in California.</title>
        <authorList>
            <person name="Calla B."/>
            <person name="Hall B."/>
            <person name="Hou S."/>
            <person name="Geib S.M."/>
        </authorList>
    </citation>
    <scope>NUCLEOTIDE SEQUENCE</scope>
</reference>
<evidence type="ECO:0000256" key="3">
    <source>
        <dbReference type="ARBA" id="ARBA00022692"/>
    </source>
</evidence>
<dbReference type="OrthoDB" id="66620at2759"/>
<evidence type="ECO:0000256" key="4">
    <source>
        <dbReference type="ARBA" id="ARBA00022989"/>
    </source>
</evidence>
<comment type="subcellular location">
    <subcellularLocation>
        <location evidence="1">Membrane</location>
        <topology evidence="1">Multi-pass membrane protein</topology>
    </subcellularLocation>
</comment>
<dbReference type="GO" id="GO:0140359">
    <property type="term" value="F:ABC-type transporter activity"/>
    <property type="evidence" value="ECO:0007669"/>
    <property type="project" value="InterPro"/>
</dbReference>
<feature type="transmembrane region" description="Helical" evidence="6">
    <location>
        <begin position="233"/>
        <end position="257"/>
    </location>
</feature>
<evidence type="ECO:0000259" key="7">
    <source>
        <dbReference type="Pfam" id="PF01061"/>
    </source>
</evidence>
<evidence type="ECO:0000256" key="1">
    <source>
        <dbReference type="ARBA" id="ARBA00004141"/>
    </source>
</evidence>
<accession>W8BAI8</accession>
<protein>
    <submittedName>
        <fullName evidence="8">Protein brown</fullName>
    </submittedName>
</protein>
<feature type="transmembrane region" description="Helical" evidence="6">
    <location>
        <begin position="87"/>
        <end position="114"/>
    </location>
</feature>
<dbReference type="PANTHER" id="PTHR48041">
    <property type="entry name" value="ABC TRANSPORTER G FAMILY MEMBER 28"/>
    <property type="match status" value="1"/>
</dbReference>
<evidence type="ECO:0000256" key="5">
    <source>
        <dbReference type="ARBA" id="ARBA00023136"/>
    </source>
</evidence>
<dbReference type="InterPro" id="IPR013525">
    <property type="entry name" value="ABC2_TM"/>
</dbReference>
<keyword evidence="2" id="KW-0813">Transport</keyword>
<name>W8BAI8_CERCA</name>
<dbReference type="PANTHER" id="PTHR48041:SF116">
    <property type="entry name" value="PROTEIN BROWN"/>
    <property type="match status" value="1"/>
</dbReference>
<keyword evidence="4 6" id="KW-1133">Transmembrane helix</keyword>
<dbReference type="GO" id="GO:0005886">
    <property type="term" value="C:plasma membrane"/>
    <property type="evidence" value="ECO:0007669"/>
    <property type="project" value="TreeGrafter"/>
</dbReference>
<dbReference type="Pfam" id="PF01061">
    <property type="entry name" value="ABC2_membrane"/>
    <property type="match status" value="1"/>
</dbReference>
<organism evidence="8">
    <name type="scientific">Ceratitis capitata</name>
    <name type="common">Mediterranean fruit fly</name>
    <name type="synonym">Tephritis capitata</name>
    <dbReference type="NCBI Taxonomy" id="7213"/>
    <lineage>
        <taxon>Eukaryota</taxon>
        <taxon>Metazoa</taxon>
        <taxon>Ecdysozoa</taxon>
        <taxon>Arthropoda</taxon>
        <taxon>Hexapoda</taxon>
        <taxon>Insecta</taxon>
        <taxon>Pterygota</taxon>
        <taxon>Neoptera</taxon>
        <taxon>Endopterygota</taxon>
        <taxon>Diptera</taxon>
        <taxon>Brachycera</taxon>
        <taxon>Muscomorpha</taxon>
        <taxon>Tephritoidea</taxon>
        <taxon>Tephritidae</taxon>
        <taxon>Ceratitis</taxon>
        <taxon>Ceratitis</taxon>
    </lineage>
</organism>
<feature type="transmembrane region" description="Helical" evidence="6">
    <location>
        <begin position="120"/>
        <end position="143"/>
    </location>
</feature>
<evidence type="ECO:0000256" key="2">
    <source>
        <dbReference type="ARBA" id="ARBA00022448"/>
    </source>
</evidence>
<dbReference type="AlphaFoldDB" id="W8BAI8"/>
<gene>
    <name evidence="8" type="primary">BROWN</name>
</gene>
<feature type="domain" description="ABC-2 type transporter transmembrane" evidence="7">
    <location>
        <begin position="12"/>
        <end position="199"/>
    </location>
</feature>